<organism evidence="2 3">
    <name type="scientific">Hymenobacter jeongseonensis</name>
    <dbReference type="NCBI Taxonomy" id="2791027"/>
    <lineage>
        <taxon>Bacteria</taxon>
        <taxon>Pseudomonadati</taxon>
        <taxon>Bacteroidota</taxon>
        <taxon>Cytophagia</taxon>
        <taxon>Cytophagales</taxon>
        <taxon>Hymenobacteraceae</taxon>
        <taxon>Hymenobacter</taxon>
    </lineage>
</organism>
<accession>A0ABS0IMX5</accession>
<feature type="transmembrane region" description="Helical" evidence="1">
    <location>
        <begin position="213"/>
        <end position="235"/>
    </location>
</feature>
<keyword evidence="3" id="KW-1185">Reference proteome</keyword>
<comment type="caution">
    <text evidence="2">The sequence shown here is derived from an EMBL/GenBank/DDBJ whole genome shotgun (WGS) entry which is preliminary data.</text>
</comment>
<evidence type="ECO:0000313" key="2">
    <source>
        <dbReference type="EMBL" id="MBF9239374.1"/>
    </source>
</evidence>
<protein>
    <recommendedName>
        <fullName evidence="4">Glycosyltransferase RgtA/B/C/D-like domain-containing protein</fullName>
    </recommendedName>
</protein>
<feature type="transmembrane region" description="Helical" evidence="1">
    <location>
        <begin position="109"/>
        <end position="129"/>
    </location>
</feature>
<proteinExistence type="predicted"/>
<feature type="transmembrane region" description="Helical" evidence="1">
    <location>
        <begin position="344"/>
        <end position="361"/>
    </location>
</feature>
<sequence>MALPLPENLHWPRWFGWSVALAVLVQLALFALATGPGLAGTADSGYYVHAATTLRTAGRLLHPDGSAYRYWPPLYPVLVSLGGSLAVLRLLHGAAMVVSLVAWSRLGRWLLPGSLALVFPWLLAFSTPWLVVSKFVWGEAVFLALFAGYAAALFRWLRQGQRQWWWLATALGFLLPLQRTAGFFLLAGTALSLLLARRSLGWKRLLPVAGHTWLALLGGVVWHVYALLVAAPSVYRLNRGWPQFFSSAADYGFVVSRWLLPVRAAWRPELSLLWAPVLAGLLALLWPRAPQPEAVGAGHSGSELVGPHRFLRVLWIAVLAFVLLLLISTTFTRSAAGLYDAERYASVLFGPVVLLALQGMGRWFESKPGNRSWSSWLVVGIVSMWLVYSAGRTISNARALRKLAPMAWTAAQ</sequence>
<dbReference type="RefSeq" id="WP_196283726.1">
    <property type="nucleotide sequence ID" value="NZ_JADQDQ010000012.1"/>
</dbReference>
<dbReference type="EMBL" id="JADQDQ010000012">
    <property type="protein sequence ID" value="MBF9239374.1"/>
    <property type="molecule type" value="Genomic_DNA"/>
</dbReference>
<feature type="transmembrane region" description="Helical" evidence="1">
    <location>
        <begin position="74"/>
        <end position="102"/>
    </location>
</feature>
<evidence type="ECO:0008006" key="4">
    <source>
        <dbReference type="Google" id="ProtNLM"/>
    </source>
</evidence>
<keyword evidence="1" id="KW-0472">Membrane</keyword>
<feature type="transmembrane region" description="Helical" evidence="1">
    <location>
        <begin position="309"/>
        <end position="332"/>
    </location>
</feature>
<feature type="transmembrane region" description="Helical" evidence="1">
    <location>
        <begin position="164"/>
        <end position="193"/>
    </location>
</feature>
<keyword evidence="1" id="KW-0812">Transmembrane</keyword>
<evidence type="ECO:0000256" key="1">
    <source>
        <dbReference type="SAM" id="Phobius"/>
    </source>
</evidence>
<keyword evidence="1" id="KW-1133">Transmembrane helix</keyword>
<reference evidence="2 3" key="1">
    <citation type="submission" date="2020-11" db="EMBL/GenBank/DDBJ databases">
        <authorList>
            <person name="Kim M.K."/>
        </authorList>
    </citation>
    <scope>NUCLEOTIDE SEQUENCE [LARGE SCALE GENOMIC DNA]</scope>
    <source>
        <strain evidence="2 3">BT683</strain>
    </source>
</reference>
<dbReference type="Proteomes" id="UP000597617">
    <property type="component" value="Unassembled WGS sequence"/>
</dbReference>
<feature type="transmembrane region" description="Helical" evidence="1">
    <location>
        <begin position="270"/>
        <end position="289"/>
    </location>
</feature>
<evidence type="ECO:0000313" key="3">
    <source>
        <dbReference type="Proteomes" id="UP000597617"/>
    </source>
</evidence>
<feature type="transmembrane region" description="Helical" evidence="1">
    <location>
        <begin position="135"/>
        <end position="157"/>
    </location>
</feature>
<feature type="transmembrane region" description="Helical" evidence="1">
    <location>
        <begin position="373"/>
        <end position="391"/>
    </location>
</feature>
<gene>
    <name evidence="2" type="ORF">I2I05_18420</name>
</gene>
<name>A0ABS0IMX5_9BACT</name>